<feature type="binding site" evidence="8">
    <location>
        <begin position="28"/>
        <end position="33"/>
    </location>
    <ligand>
        <name>ATP</name>
        <dbReference type="ChEBI" id="CHEBI:30616"/>
    </ligand>
</feature>
<dbReference type="InterPro" id="IPR012795">
    <property type="entry name" value="tRNA_Ile_lys_synt_N"/>
</dbReference>
<dbReference type="GO" id="GO:0032267">
    <property type="term" value="F:tRNA(Ile)-lysidine synthase activity"/>
    <property type="evidence" value="ECO:0007669"/>
    <property type="project" value="UniProtKB-EC"/>
</dbReference>
<comment type="catalytic activity">
    <reaction evidence="7 8">
        <text>cytidine(34) in tRNA(Ile2) + L-lysine + ATP = lysidine(34) in tRNA(Ile2) + AMP + diphosphate + H(+)</text>
        <dbReference type="Rhea" id="RHEA:43744"/>
        <dbReference type="Rhea" id="RHEA-COMP:10625"/>
        <dbReference type="Rhea" id="RHEA-COMP:10670"/>
        <dbReference type="ChEBI" id="CHEBI:15378"/>
        <dbReference type="ChEBI" id="CHEBI:30616"/>
        <dbReference type="ChEBI" id="CHEBI:32551"/>
        <dbReference type="ChEBI" id="CHEBI:33019"/>
        <dbReference type="ChEBI" id="CHEBI:82748"/>
        <dbReference type="ChEBI" id="CHEBI:83665"/>
        <dbReference type="ChEBI" id="CHEBI:456215"/>
        <dbReference type="EC" id="6.3.4.19"/>
    </reaction>
</comment>
<evidence type="ECO:0000256" key="1">
    <source>
        <dbReference type="ARBA" id="ARBA00004496"/>
    </source>
</evidence>
<evidence type="ECO:0000256" key="2">
    <source>
        <dbReference type="ARBA" id="ARBA00022490"/>
    </source>
</evidence>
<dbReference type="Gene3D" id="1.10.10.1360">
    <property type="entry name" value="tRNA (Ile)-lysidine synthase"/>
    <property type="match status" value="1"/>
</dbReference>
<dbReference type="EMBL" id="JAFBEV010000038">
    <property type="protein sequence ID" value="MBM7659155.1"/>
    <property type="molecule type" value="Genomic_DNA"/>
</dbReference>
<dbReference type="PANTHER" id="PTHR43033">
    <property type="entry name" value="TRNA(ILE)-LYSIDINE SYNTHASE-RELATED"/>
    <property type="match status" value="1"/>
</dbReference>
<gene>
    <name evidence="8" type="primary">tilS</name>
    <name evidence="11" type="ORF">JOC27_002660</name>
</gene>
<dbReference type="InterPro" id="IPR012796">
    <property type="entry name" value="Lysidine-tRNA-synth_C"/>
</dbReference>
<accession>A0ABS2QBL4</accession>
<dbReference type="Pfam" id="PF09179">
    <property type="entry name" value="TilS"/>
    <property type="match status" value="1"/>
</dbReference>
<dbReference type="InterPro" id="IPR015262">
    <property type="entry name" value="tRNA_Ile_lys_synt_subst-bd"/>
</dbReference>
<dbReference type="Proteomes" id="UP000823201">
    <property type="component" value="Unassembled WGS sequence"/>
</dbReference>
<sequence>MTFEESVTQFIRMHRLIRRGMRLLVGVSGGADSMALLCFFLAKRREWALQLAACSVDHQLRGQESQADLQYVAAFCTTHHVPFFGRTVDAAALAKREKLSVEASARLLRYQVFREVAATFRADAIALAHHGDDQIETMLMHQVRGSAGMAKAGIPIRRPFANSELIRPFLTHTKRELEEYCRQQRIQPRNDPSNQSDAHTRNRFRKYVLPFLKQENPLVHLKFQYESERLAEDEAFLLAQAKARMNDVILCKNKHEITLSVAAFLSSHSPLQRRIIHLILTYLYNGQGIKPLHQSIHIENLLHLLRSGRASGSINFPGNISALLSYEQCRIGRLEQSAGDVYSIPLLIPGETVTPAGLFLAGPMDLRETHPAADHFLTSMAQLRLPLSIRTWRPGDRMAPNGMDGTQKVQRLFINQKIARDKRKIWPLLVDADGAILWLPMLRKARLPQQTGGAENQADQVLITFHPAAKFGRI</sequence>
<dbReference type="CDD" id="cd01992">
    <property type="entry name" value="TilS_N"/>
    <property type="match status" value="1"/>
</dbReference>
<keyword evidence="12" id="KW-1185">Reference proteome</keyword>
<dbReference type="InterPro" id="IPR012094">
    <property type="entry name" value="tRNA_Ile_lys_synt"/>
</dbReference>
<keyword evidence="2 8" id="KW-0963">Cytoplasm</keyword>
<keyword evidence="6 8" id="KW-0067">ATP-binding</keyword>
<comment type="domain">
    <text evidence="8">The N-terminal region contains the highly conserved SGGXDS motif, predicted to be a P-loop motif involved in ATP binding.</text>
</comment>
<organism evidence="11 12">
    <name type="scientific">Sporolactobacillus spathodeae</name>
    <dbReference type="NCBI Taxonomy" id="1465502"/>
    <lineage>
        <taxon>Bacteria</taxon>
        <taxon>Bacillati</taxon>
        <taxon>Bacillota</taxon>
        <taxon>Bacilli</taxon>
        <taxon>Bacillales</taxon>
        <taxon>Sporolactobacillaceae</taxon>
        <taxon>Sporolactobacillus</taxon>
    </lineage>
</organism>
<keyword evidence="9" id="KW-0472">Membrane</keyword>
<reference evidence="11 12" key="1">
    <citation type="submission" date="2021-01" db="EMBL/GenBank/DDBJ databases">
        <title>Genomic Encyclopedia of Type Strains, Phase IV (KMG-IV): sequencing the most valuable type-strain genomes for metagenomic binning, comparative biology and taxonomic classification.</title>
        <authorList>
            <person name="Goeker M."/>
        </authorList>
    </citation>
    <scope>NUCLEOTIDE SEQUENCE [LARGE SCALE GENOMIC DNA]</scope>
    <source>
        <strain evidence="11 12">DSM 100968</strain>
    </source>
</reference>
<dbReference type="Gene3D" id="3.30.465.60">
    <property type="match status" value="1"/>
</dbReference>
<dbReference type="SUPFAM" id="SSF56037">
    <property type="entry name" value="PheT/TilS domain"/>
    <property type="match status" value="1"/>
</dbReference>
<dbReference type="NCBIfam" id="TIGR02432">
    <property type="entry name" value="lysidine_TilS_N"/>
    <property type="match status" value="1"/>
</dbReference>
<evidence type="ECO:0000256" key="5">
    <source>
        <dbReference type="ARBA" id="ARBA00022741"/>
    </source>
</evidence>
<feature type="transmembrane region" description="Helical" evidence="9">
    <location>
        <begin position="21"/>
        <end position="42"/>
    </location>
</feature>
<comment type="similarity">
    <text evidence="8">Belongs to the tRNA(Ile)-lysidine synthase family.</text>
</comment>
<keyword evidence="4 8" id="KW-0819">tRNA processing</keyword>
<dbReference type="PANTHER" id="PTHR43033:SF1">
    <property type="entry name" value="TRNA(ILE)-LYSIDINE SYNTHASE-RELATED"/>
    <property type="match status" value="1"/>
</dbReference>
<name>A0ABS2QBL4_9BACL</name>
<evidence type="ECO:0000256" key="6">
    <source>
        <dbReference type="ARBA" id="ARBA00022840"/>
    </source>
</evidence>
<evidence type="ECO:0000256" key="7">
    <source>
        <dbReference type="ARBA" id="ARBA00048539"/>
    </source>
</evidence>
<dbReference type="EC" id="6.3.4.19" evidence="8"/>
<dbReference type="HAMAP" id="MF_01161">
    <property type="entry name" value="tRNA_Ile_lys_synt"/>
    <property type="match status" value="1"/>
</dbReference>
<comment type="caution">
    <text evidence="11">The sequence shown here is derived from an EMBL/GenBank/DDBJ whole genome shotgun (WGS) entry which is preliminary data.</text>
</comment>
<evidence type="ECO:0000313" key="12">
    <source>
        <dbReference type="Proteomes" id="UP000823201"/>
    </source>
</evidence>
<dbReference type="Pfam" id="PF11734">
    <property type="entry name" value="TilS_C"/>
    <property type="match status" value="1"/>
</dbReference>
<dbReference type="RefSeq" id="WP_205007694.1">
    <property type="nucleotide sequence ID" value="NZ_CBCRXA010000019.1"/>
</dbReference>
<keyword evidence="9" id="KW-0812">Transmembrane</keyword>
<evidence type="ECO:0000256" key="8">
    <source>
        <dbReference type="HAMAP-Rule" id="MF_01161"/>
    </source>
</evidence>
<dbReference type="InterPro" id="IPR014729">
    <property type="entry name" value="Rossmann-like_a/b/a_fold"/>
</dbReference>
<protein>
    <recommendedName>
        <fullName evidence="8">tRNA(Ile)-lysidine synthase</fullName>
        <ecNumber evidence="8">6.3.4.19</ecNumber>
    </recommendedName>
    <alternativeName>
        <fullName evidence="8">tRNA(Ile)-2-lysyl-cytidine synthase</fullName>
    </alternativeName>
    <alternativeName>
        <fullName evidence="8">tRNA(Ile)-lysidine synthetase</fullName>
    </alternativeName>
</protein>
<evidence type="ECO:0000259" key="10">
    <source>
        <dbReference type="SMART" id="SM00977"/>
    </source>
</evidence>
<evidence type="ECO:0000256" key="4">
    <source>
        <dbReference type="ARBA" id="ARBA00022694"/>
    </source>
</evidence>
<comment type="subcellular location">
    <subcellularLocation>
        <location evidence="1 8">Cytoplasm</location>
    </subcellularLocation>
</comment>
<keyword evidence="9" id="KW-1133">Transmembrane helix</keyword>
<dbReference type="SMART" id="SM00977">
    <property type="entry name" value="TilS_C"/>
    <property type="match status" value="1"/>
</dbReference>
<dbReference type="Gene3D" id="3.40.50.620">
    <property type="entry name" value="HUPs"/>
    <property type="match status" value="1"/>
</dbReference>
<dbReference type="Pfam" id="PF01171">
    <property type="entry name" value="ATP_bind_3"/>
    <property type="match status" value="1"/>
</dbReference>
<evidence type="ECO:0000256" key="9">
    <source>
        <dbReference type="SAM" id="Phobius"/>
    </source>
</evidence>
<evidence type="ECO:0000313" key="11">
    <source>
        <dbReference type="EMBL" id="MBM7659155.1"/>
    </source>
</evidence>
<dbReference type="NCBIfam" id="TIGR02433">
    <property type="entry name" value="lysidine_TilS_C"/>
    <property type="match status" value="1"/>
</dbReference>
<keyword evidence="3 8" id="KW-0436">Ligase</keyword>
<dbReference type="SUPFAM" id="SSF52402">
    <property type="entry name" value="Adenine nucleotide alpha hydrolases-like"/>
    <property type="match status" value="1"/>
</dbReference>
<dbReference type="InterPro" id="IPR011063">
    <property type="entry name" value="TilS/TtcA_N"/>
</dbReference>
<feature type="domain" description="Lysidine-tRNA(Ile) synthetase C-terminal" evidence="10">
    <location>
        <begin position="387"/>
        <end position="461"/>
    </location>
</feature>
<proteinExistence type="inferred from homology"/>
<keyword evidence="5 8" id="KW-0547">Nucleotide-binding</keyword>
<evidence type="ECO:0000256" key="3">
    <source>
        <dbReference type="ARBA" id="ARBA00022598"/>
    </source>
</evidence>
<comment type="function">
    <text evidence="8">Ligates lysine onto the cytidine present at position 34 of the AUA codon-specific tRNA(Ile) that contains the anticodon CAU, in an ATP-dependent manner. Cytidine is converted to lysidine, thus changing the amino acid specificity of the tRNA from methionine to isoleucine.</text>
</comment>
<dbReference type="SUPFAM" id="SSF82829">
    <property type="entry name" value="MesJ substrate recognition domain-like"/>
    <property type="match status" value="1"/>
</dbReference>